<dbReference type="PANTHER" id="PTHR42850:SF2">
    <property type="entry name" value="BLL5683 PROTEIN"/>
    <property type="match status" value="1"/>
</dbReference>
<feature type="domain" description="Calcineurin-like phosphoesterase" evidence="2">
    <location>
        <begin position="1"/>
        <end position="211"/>
    </location>
</feature>
<dbReference type="Proteomes" id="UP001596145">
    <property type="component" value="Unassembled WGS sequence"/>
</dbReference>
<dbReference type="InterPro" id="IPR024654">
    <property type="entry name" value="Calcineurin-like_PHP_lpxH"/>
</dbReference>
<proteinExistence type="predicted"/>
<dbReference type="RefSeq" id="WP_122105212.1">
    <property type="nucleotide sequence ID" value="NZ_JBHSKV010000018.1"/>
</dbReference>
<dbReference type="PANTHER" id="PTHR42850">
    <property type="entry name" value="METALLOPHOSPHOESTERASE"/>
    <property type="match status" value="1"/>
</dbReference>
<dbReference type="InterPro" id="IPR011152">
    <property type="entry name" value="Pesterase_MJ0912"/>
</dbReference>
<protein>
    <submittedName>
        <fullName evidence="3">Metallophosphoesterase family protein</fullName>
    </submittedName>
</protein>
<feature type="region of interest" description="Disordered" evidence="1">
    <location>
        <begin position="142"/>
        <end position="169"/>
    </location>
</feature>
<sequence length="247" mass="26808">MKVGLLSDVHANLPALEAVLEDMPPVETVVCAGDVIGYNPWPAECLARVREVSAATVRGNHDRTVETPERYRANRMAEAGLEHAKRELSTEGLAWLASLPRATWFADGRYHLVHSHPAPDREDAYVYPEEFPALDRHLDALADDAPDDAGGDRDSSGDRGSGGDFDGLVLGHTHVQGARSIDGRLVVNPGSVGQPRDGDPDAAYAVLDVDAGEVDLRRVAYDVDRVAEAVEREGLPERTGERLYRGE</sequence>
<gene>
    <name evidence="3" type="ORF">ACFPJA_14150</name>
</gene>
<keyword evidence="4" id="KW-1185">Reference proteome</keyword>
<dbReference type="PIRSF" id="PIRSF000883">
    <property type="entry name" value="Pesterase_MJ0912"/>
    <property type="match status" value="1"/>
</dbReference>
<name>A0ABD5QUU7_9EURY</name>
<dbReference type="Gene3D" id="3.60.21.10">
    <property type="match status" value="1"/>
</dbReference>
<dbReference type="SUPFAM" id="SSF56300">
    <property type="entry name" value="Metallo-dependent phosphatases"/>
    <property type="match status" value="1"/>
</dbReference>
<dbReference type="InterPro" id="IPR050126">
    <property type="entry name" value="Ap4A_hydrolase"/>
</dbReference>
<dbReference type="EMBL" id="JBHSKV010000018">
    <property type="protein sequence ID" value="MFC5135855.1"/>
    <property type="molecule type" value="Genomic_DNA"/>
</dbReference>
<organism evidence="3 4">
    <name type="scientific">Halorubrum glutamatedens</name>
    <dbReference type="NCBI Taxonomy" id="2707018"/>
    <lineage>
        <taxon>Archaea</taxon>
        <taxon>Methanobacteriati</taxon>
        <taxon>Methanobacteriota</taxon>
        <taxon>Stenosarchaea group</taxon>
        <taxon>Halobacteria</taxon>
        <taxon>Halobacteriales</taxon>
        <taxon>Haloferacaceae</taxon>
        <taxon>Halorubrum</taxon>
    </lineage>
</organism>
<comment type="caution">
    <text evidence="3">The sequence shown here is derived from an EMBL/GenBank/DDBJ whole genome shotgun (WGS) entry which is preliminary data.</text>
</comment>
<evidence type="ECO:0000259" key="2">
    <source>
        <dbReference type="Pfam" id="PF12850"/>
    </source>
</evidence>
<evidence type="ECO:0000313" key="3">
    <source>
        <dbReference type="EMBL" id="MFC5135855.1"/>
    </source>
</evidence>
<evidence type="ECO:0000313" key="4">
    <source>
        <dbReference type="Proteomes" id="UP001596145"/>
    </source>
</evidence>
<evidence type="ECO:0000256" key="1">
    <source>
        <dbReference type="SAM" id="MobiDB-lite"/>
    </source>
</evidence>
<dbReference type="AlphaFoldDB" id="A0ABD5QUU7"/>
<reference evidence="3 4" key="1">
    <citation type="journal article" date="2019" name="Int. J. Syst. Evol. Microbiol.">
        <title>The Global Catalogue of Microorganisms (GCM) 10K type strain sequencing project: providing services to taxonomists for standard genome sequencing and annotation.</title>
        <authorList>
            <consortium name="The Broad Institute Genomics Platform"/>
            <consortium name="The Broad Institute Genome Sequencing Center for Infectious Disease"/>
            <person name="Wu L."/>
            <person name="Ma J."/>
        </authorList>
    </citation>
    <scope>NUCLEOTIDE SEQUENCE [LARGE SCALE GENOMIC DNA]</scope>
    <source>
        <strain evidence="3 4">CGMCC 1.16026</strain>
    </source>
</reference>
<accession>A0ABD5QUU7</accession>
<dbReference type="InterPro" id="IPR029052">
    <property type="entry name" value="Metallo-depent_PP-like"/>
</dbReference>
<dbReference type="Pfam" id="PF12850">
    <property type="entry name" value="Metallophos_2"/>
    <property type="match status" value="1"/>
</dbReference>